<reference evidence="8 9" key="1">
    <citation type="submission" date="2024-04" db="EMBL/GenBank/DDBJ databases">
        <title>A novel species isolated from cricket.</title>
        <authorList>
            <person name="Wang H.-C."/>
        </authorList>
    </citation>
    <scope>NUCLEOTIDE SEQUENCE [LARGE SCALE GENOMIC DNA]</scope>
    <source>
        <strain evidence="8 9">WL0021</strain>
    </source>
</reference>
<evidence type="ECO:0000256" key="1">
    <source>
        <dbReference type="ARBA" id="ARBA00022741"/>
    </source>
</evidence>
<dbReference type="Proteomes" id="UP001418637">
    <property type="component" value="Unassembled WGS sequence"/>
</dbReference>
<keyword evidence="4 6" id="KW-0067">ATP-binding</keyword>
<dbReference type="InterPro" id="IPR000212">
    <property type="entry name" value="DNA_helicase_UvrD/REP"/>
</dbReference>
<dbReference type="Pfam" id="PF13245">
    <property type="entry name" value="AAA_19"/>
    <property type="match status" value="1"/>
</dbReference>
<gene>
    <name evidence="8" type="ORF">WJT86_05815</name>
</gene>
<proteinExistence type="predicted"/>
<dbReference type="SUPFAM" id="SSF52540">
    <property type="entry name" value="P-loop containing nucleoside triphosphate hydrolases"/>
    <property type="match status" value="1"/>
</dbReference>
<evidence type="ECO:0000259" key="7">
    <source>
        <dbReference type="PROSITE" id="PS51198"/>
    </source>
</evidence>
<dbReference type="EMBL" id="JBBYXI010000002">
    <property type="protein sequence ID" value="MEN3930579.1"/>
    <property type="molecule type" value="Genomic_DNA"/>
</dbReference>
<dbReference type="InterPro" id="IPR014016">
    <property type="entry name" value="UvrD-like_ATP-bd"/>
</dbReference>
<dbReference type="Gene3D" id="1.10.486.10">
    <property type="entry name" value="PCRA, domain 4"/>
    <property type="match status" value="1"/>
</dbReference>
<dbReference type="InterPro" id="IPR027417">
    <property type="entry name" value="P-loop_NTPase"/>
</dbReference>
<keyword evidence="1 6" id="KW-0547">Nucleotide-binding</keyword>
<accession>A0ABV0BHZ2</accession>
<evidence type="ECO:0000313" key="9">
    <source>
        <dbReference type="Proteomes" id="UP001418637"/>
    </source>
</evidence>
<evidence type="ECO:0000256" key="5">
    <source>
        <dbReference type="ARBA" id="ARBA00034923"/>
    </source>
</evidence>
<keyword evidence="2 6" id="KW-0378">Hydrolase</keyword>
<keyword evidence="3 6" id="KW-0347">Helicase</keyword>
<evidence type="ECO:0000256" key="3">
    <source>
        <dbReference type="ARBA" id="ARBA00022806"/>
    </source>
</evidence>
<protein>
    <recommendedName>
        <fullName evidence="5">DNA 3'-5' helicase II</fullName>
    </recommendedName>
</protein>
<name>A0ABV0BHZ2_9HYPH</name>
<dbReference type="Gene3D" id="3.40.50.300">
    <property type="entry name" value="P-loop containing nucleotide triphosphate hydrolases"/>
    <property type="match status" value="2"/>
</dbReference>
<feature type="domain" description="UvrD-like helicase ATP-binding" evidence="7">
    <location>
        <begin position="18"/>
        <end position="276"/>
    </location>
</feature>
<evidence type="ECO:0000256" key="6">
    <source>
        <dbReference type="PROSITE-ProRule" id="PRU00560"/>
    </source>
</evidence>
<dbReference type="PANTHER" id="PTHR11070:SF2">
    <property type="entry name" value="ATP-DEPENDENT DNA HELICASE SRS2"/>
    <property type="match status" value="1"/>
</dbReference>
<sequence length="641" mass="72488">MMPSYLLADTKPIDHDSLIDLKIKDSLQVGNGNSFITFAGAGSGKTFSLKEALNSVKEKYHSEFSQLGKQVAVITFTNNAAEEIQDRVERHPIFHISTIHSFCWHAIRAFNDDIRQWFLKTIPDVLTDLRDREMRGRAGVASDTRKRNIIRLTEKLEWLSTRRSFVYDPNGINSTQNALSHTEVLKIFASFLSTKPLMAQILLNKYPFIFVDESQDTNKEVINAIFDFQDKYQSEVVVGLFGDTMQRIFGGGEPELGITTPKGWLELDKEMNHRSGRRIVGLGNAIRREDDGRQQYAKEGAANGFIRFFIFPQETKDKENIEKEIRDFMSQSLQDAGWSIPNSKDTAVLLLEHRMVSKRLGFSQLLDALSKSSNIRDQLFDGTNTEVNFFSQVVAPLVSAINKSENFKVMAILRDNKSPLLEEVVFSNNLDDPLSPARTAVKKLKNVITEKTVSFGEVLSLISNQNLLKIPRKLDVFVSQRANLDDVAAETIDEPNSEDYSNDEFDAWALALETPFSQIFGYHDYVNENAIYRTHQGVKGNEFERVMVIMDDDDAGGFMFSYEQYFGAKLPSAASRARADAGEETGIERTRRLFYVTSTRAKSSLAHVIYTSSPTAVKENLIRRGFAANEEILGSNFEVME</sequence>
<organism evidence="8 9">
    <name type="scientific">Hohaiivirga grylli</name>
    <dbReference type="NCBI Taxonomy" id="3133970"/>
    <lineage>
        <taxon>Bacteria</taxon>
        <taxon>Pseudomonadati</taxon>
        <taxon>Pseudomonadota</taxon>
        <taxon>Alphaproteobacteria</taxon>
        <taxon>Hyphomicrobiales</taxon>
        <taxon>Methylobacteriaceae</taxon>
        <taxon>Hohaiivirga</taxon>
    </lineage>
</organism>
<feature type="binding site" evidence="6">
    <location>
        <begin position="39"/>
        <end position="46"/>
    </location>
    <ligand>
        <name>ATP</name>
        <dbReference type="ChEBI" id="CHEBI:30616"/>
    </ligand>
</feature>
<evidence type="ECO:0000256" key="2">
    <source>
        <dbReference type="ARBA" id="ARBA00022801"/>
    </source>
</evidence>
<keyword evidence="9" id="KW-1185">Reference proteome</keyword>
<evidence type="ECO:0000256" key="4">
    <source>
        <dbReference type="ARBA" id="ARBA00022840"/>
    </source>
</evidence>
<dbReference type="PROSITE" id="PS51198">
    <property type="entry name" value="UVRD_HELICASE_ATP_BIND"/>
    <property type="match status" value="1"/>
</dbReference>
<dbReference type="PANTHER" id="PTHR11070">
    <property type="entry name" value="UVRD / RECB / PCRA DNA HELICASE FAMILY MEMBER"/>
    <property type="match status" value="1"/>
</dbReference>
<comment type="caution">
    <text evidence="8">The sequence shown here is derived from an EMBL/GenBank/DDBJ whole genome shotgun (WGS) entry which is preliminary data.</text>
</comment>
<dbReference type="RefSeq" id="WP_346336583.1">
    <property type="nucleotide sequence ID" value="NZ_JBBYXI010000002.1"/>
</dbReference>
<evidence type="ECO:0000313" key="8">
    <source>
        <dbReference type="EMBL" id="MEN3930579.1"/>
    </source>
</evidence>